<comment type="caution">
    <text evidence="1">The sequence shown here is derived from an EMBL/GenBank/DDBJ whole genome shotgun (WGS) entry which is preliminary data.</text>
</comment>
<reference evidence="2" key="1">
    <citation type="journal article" date="2022" name="Mol. Ecol. Resour.">
        <title>The genomes of chicory, endive, great burdock and yacon provide insights into Asteraceae palaeo-polyploidization history and plant inulin production.</title>
        <authorList>
            <person name="Fan W."/>
            <person name="Wang S."/>
            <person name="Wang H."/>
            <person name="Wang A."/>
            <person name="Jiang F."/>
            <person name="Liu H."/>
            <person name="Zhao H."/>
            <person name="Xu D."/>
            <person name="Zhang Y."/>
        </authorList>
    </citation>
    <scope>NUCLEOTIDE SEQUENCE [LARGE SCALE GENOMIC DNA]</scope>
    <source>
        <strain evidence="2">cv. Yunnan</strain>
    </source>
</reference>
<dbReference type="EMBL" id="CM042026">
    <property type="protein sequence ID" value="KAI3805198.1"/>
    <property type="molecule type" value="Genomic_DNA"/>
</dbReference>
<dbReference type="Proteomes" id="UP001056120">
    <property type="component" value="Linkage Group LG09"/>
</dbReference>
<name>A0ACB9IC11_9ASTR</name>
<keyword evidence="2" id="KW-1185">Reference proteome</keyword>
<gene>
    <name evidence="1" type="ORF">L1987_27350</name>
</gene>
<reference evidence="1 2" key="2">
    <citation type="journal article" date="2022" name="Mol. Ecol. Resour.">
        <title>The genomes of chicory, endive, great burdock and yacon provide insights into Asteraceae paleo-polyploidization history and plant inulin production.</title>
        <authorList>
            <person name="Fan W."/>
            <person name="Wang S."/>
            <person name="Wang H."/>
            <person name="Wang A."/>
            <person name="Jiang F."/>
            <person name="Liu H."/>
            <person name="Zhao H."/>
            <person name="Xu D."/>
            <person name="Zhang Y."/>
        </authorList>
    </citation>
    <scope>NUCLEOTIDE SEQUENCE [LARGE SCALE GENOMIC DNA]</scope>
    <source>
        <strain evidence="2">cv. Yunnan</strain>
        <tissue evidence="1">Leaves</tissue>
    </source>
</reference>
<organism evidence="1 2">
    <name type="scientific">Smallanthus sonchifolius</name>
    <dbReference type="NCBI Taxonomy" id="185202"/>
    <lineage>
        <taxon>Eukaryota</taxon>
        <taxon>Viridiplantae</taxon>
        <taxon>Streptophyta</taxon>
        <taxon>Embryophyta</taxon>
        <taxon>Tracheophyta</taxon>
        <taxon>Spermatophyta</taxon>
        <taxon>Magnoliopsida</taxon>
        <taxon>eudicotyledons</taxon>
        <taxon>Gunneridae</taxon>
        <taxon>Pentapetalae</taxon>
        <taxon>asterids</taxon>
        <taxon>campanulids</taxon>
        <taxon>Asterales</taxon>
        <taxon>Asteraceae</taxon>
        <taxon>Asteroideae</taxon>
        <taxon>Heliantheae alliance</taxon>
        <taxon>Millerieae</taxon>
        <taxon>Smallanthus</taxon>
    </lineage>
</organism>
<accession>A0ACB9IC11</accession>
<evidence type="ECO:0000313" key="2">
    <source>
        <dbReference type="Proteomes" id="UP001056120"/>
    </source>
</evidence>
<proteinExistence type="predicted"/>
<sequence>MKSLFSRESFVQICLGQSNLQICADAARCHKMNLSHSGFLKNWNSLLGKSRFLKVGVGIACDAHMVFNDHNVTVEPFLSFILMLNIVEGMMQYLFNEKGRRYLDATAGIVTVFYGQCHPRAIEEQNKLLQHATTIYLHHVISDFTEELASKMLKNLHFSGCVPESAFLSFLPELSSLELSSFAFPGLLSTFVFVLESPISTFMPSKLHAETIFLLCLCARLGEELRSNGGIFC</sequence>
<protein>
    <submittedName>
        <fullName evidence="1">Uncharacterized protein</fullName>
    </submittedName>
</protein>
<evidence type="ECO:0000313" key="1">
    <source>
        <dbReference type="EMBL" id="KAI3805198.1"/>
    </source>
</evidence>